<comment type="pathway">
    <text evidence="3">Cofactor biosynthesis; adenosylcobalamin biosynthesis.</text>
</comment>
<dbReference type="GO" id="GO:0030170">
    <property type="term" value="F:pyridoxal phosphate binding"/>
    <property type="evidence" value="ECO:0007669"/>
    <property type="project" value="InterPro"/>
</dbReference>
<evidence type="ECO:0000256" key="6">
    <source>
        <dbReference type="ARBA" id="ARBA00022898"/>
    </source>
</evidence>
<evidence type="ECO:0000256" key="1">
    <source>
        <dbReference type="ARBA" id="ARBA00001933"/>
    </source>
</evidence>
<dbReference type="InterPro" id="IPR004839">
    <property type="entry name" value="Aminotransferase_I/II_large"/>
</dbReference>
<dbReference type="AlphaFoldDB" id="A0A285GPH0"/>
<dbReference type="GO" id="GO:0048472">
    <property type="term" value="F:threonine-phosphate decarboxylase activity"/>
    <property type="evidence" value="ECO:0007669"/>
    <property type="project" value="UniProtKB-EC"/>
</dbReference>
<dbReference type="SUPFAM" id="SSF53383">
    <property type="entry name" value="PLP-dependent transferases"/>
    <property type="match status" value="1"/>
</dbReference>
<dbReference type="Gene3D" id="3.90.1150.10">
    <property type="entry name" value="Aspartate Aminotransferase, domain 1"/>
    <property type="match status" value="1"/>
</dbReference>
<comment type="function">
    <text evidence="2">Decarboxylates L-threonine-O-3-phosphate to yield (R)-1-amino-2-propanol O-2-phosphate, the precursor for the linkage between the nucleotide loop and the corrin ring in cobalamin.</text>
</comment>
<dbReference type="InterPro" id="IPR005860">
    <property type="entry name" value="CobD"/>
</dbReference>
<dbReference type="CDD" id="cd00609">
    <property type="entry name" value="AAT_like"/>
    <property type="match status" value="1"/>
</dbReference>
<dbReference type="InterPro" id="IPR015422">
    <property type="entry name" value="PyrdxlP-dep_Trfase_small"/>
</dbReference>
<evidence type="ECO:0000313" key="12">
    <source>
        <dbReference type="Proteomes" id="UP000219573"/>
    </source>
</evidence>
<dbReference type="UniPathway" id="UPA00148"/>
<keyword evidence="7" id="KW-0456">Lyase</keyword>
<dbReference type="EMBL" id="OBDZ01000009">
    <property type="protein sequence ID" value="SNY25375.1"/>
    <property type="molecule type" value="Genomic_DNA"/>
</dbReference>
<reference evidence="12" key="1">
    <citation type="submission" date="2017-09" db="EMBL/GenBank/DDBJ databases">
        <authorList>
            <person name="Varghese N."/>
            <person name="Submissions S."/>
        </authorList>
    </citation>
    <scope>NUCLEOTIDE SEQUENCE [LARGE SCALE GENOMIC DNA]</scope>
    <source>
        <strain evidence="12">MSL47</strain>
    </source>
</reference>
<dbReference type="GO" id="GO:0009236">
    <property type="term" value="P:cobalamin biosynthetic process"/>
    <property type="evidence" value="ECO:0007669"/>
    <property type="project" value="UniProtKB-UniPathway"/>
</dbReference>
<proteinExistence type="predicted"/>
<dbReference type="InterPro" id="IPR015421">
    <property type="entry name" value="PyrdxlP-dep_Trfase_major"/>
</dbReference>
<sequence>MEVIRFLQRGEVRLEHIHGGNITKAVKKYGLSKEDIIDFSANINFLGPPAAVSEEIRKNIDGIVNYPEPDSQELKENLANKLNLGRENIIMGNGAVELIYLLTKVLNPSKSMVLSPTFSEYALAAKSVGGKVEEFPLHREDNFQLKINTLLSSLDSIDLLFLCNPNNPTGTLLSRAELIEILEYTNNQGIFLVVDEAFADFVKEEVAIIDLINDYNNLFVLRSLTKFFAIPGLRVGYGVANQELIQSLIASKDPWNLNYFAQIATKVALEQKEYIKETKVRIKEEKEFLYKQLKEIDNLKVYYPNANYIFIDIAATGLTASYLEELLAKEGTLIRNCNSYSGLGEDFIRVAVKGRADNLKLLEQLRENL</sequence>
<evidence type="ECO:0000256" key="2">
    <source>
        <dbReference type="ARBA" id="ARBA00003444"/>
    </source>
</evidence>
<evidence type="ECO:0000256" key="9">
    <source>
        <dbReference type="ARBA" id="ARBA00048531"/>
    </source>
</evidence>
<evidence type="ECO:0000256" key="7">
    <source>
        <dbReference type="ARBA" id="ARBA00023239"/>
    </source>
</evidence>
<comment type="cofactor">
    <cofactor evidence="1">
        <name>pyridoxal 5'-phosphate</name>
        <dbReference type="ChEBI" id="CHEBI:597326"/>
    </cofactor>
</comment>
<dbReference type="PROSITE" id="PS00105">
    <property type="entry name" value="AA_TRANSFER_CLASS_1"/>
    <property type="match status" value="1"/>
</dbReference>
<evidence type="ECO:0000313" key="11">
    <source>
        <dbReference type="EMBL" id="SNY25375.1"/>
    </source>
</evidence>
<dbReference type="InterPro" id="IPR015424">
    <property type="entry name" value="PyrdxlP-dep_Trfase"/>
</dbReference>
<feature type="domain" description="Aminotransferase class I/classII large" evidence="10">
    <location>
        <begin position="35"/>
        <end position="360"/>
    </location>
</feature>
<dbReference type="EC" id="4.1.1.81" evidence="4"/>
<keyword evidence="5" id="KW-0169">Cobalamin biosynthesis</keyword>
<dbReference type="InterPro" id="IPR004838">
    <property type="entry name" value="NHTrfase_class1_PyrdxlP-BS"/>
</dbReference>
<name>A0A285GPH0_9FIRM</name>
<evidence type="ECO:0000256" key="8">
    <source>
        <dbReference type="ARBA" id="ARBA00029996"/>
    </source>
</evidence>
<evidence type="ECO:0000259" key="10">
    <source>
        <dbReference type="Pfam" id="PF00155"/>
    </source>
</evidence>
<comment type="catalytic activity">
    <reaction evidence="9">
        <text>O-phospho-L-threonine + H(+) = (R)-1-aminopropan-2-yl phosphate + CO2</text>
        <dbReference type="Rhea" id="RHEA:11492"/>
        <dbReference type="ChEBI" id="CHEBI:15378"/>
        <dbReference type="ChEBI" id="CHEBI:16526"/>
        <dbReference type="ChEBI" id="CHEBI:58563"/>
        <dbReference type="ChEBI" id="CHEBI:58675"/>
        <dbReference type="EC" id="4.1.1.81"/>
    </reaction>
</comment>
<accession>A0A285GPH0</accession>
<organism evidence="11 12">
    <name type="scientific">Orenia metallireducens</name>
    <dbReference type="NCBI Taxonomy" id="1413210"/>
    <lineage>
        <taxon>Bacteria</taxon>
        <taxon>Bacillati</taxon>
        <taxon>Bacillota</taxon>
        <taxon>Clostridia</taxon>
        <taxon>Halanaerobiales</taxon>
        <taxon>Halobacteroidaceae</taxon>
        <taxon>Orenia</taxon>
    </lineage>
</organism>
<keyword evidence="12" id="KW-1185">Reference proteome</keyword>
<dbReference type="RefSeq" id="WP_097017521.1">
    <property type="nucleotide sequence ID" value="NZ_PVNB01000008.1"/>
</dbReference>
<dbReference type="PANTHER" id="PTHR42885:SF1">
    <property type="entry name" value="THREONINE-PHOSPHATE DECARBOXYLASE"/>
    <property type="match status" value="1"/>
</dbReference>
<dbReference type="OrthoDB" id="9813612at2"/>
<evidence type="ECO:0000256" key="3">
    <source>
        <dbReference type="ARBA" id="ARBA00004953"/>
    </source>
</evidence>
<dbReference type="Pfam" id="PF00155">
    <property type="entry name" value="Aminotran_1_2"/>
    <property type="match status" value="1"/>
</dbReference>
<protein>
    <recommendedName>
        <fullName evidence="4">threonine-phosphate decarboxylase</fullName>
        <ecNumber evidence="4">4.1.1.81</ecNumber>
    </recommendedName>
    <alternativeName>
        <fullName evidence="8">L-threonine-O-3-phosphate decarboxylase</fullName>
    </alternativeName>
</protein>
<evidence type="ECO:0000256" key="5">
    <source>
        <dbReference type="ARBA" id="ARBA00022573"/>
    </source>
</evidence>
<dbReference type="PANTHER" id="PTHR42885">
    <property type="entry name" value="HISTIDINOL-PHOSPHATE AMINOTRANSFERASE-RELATED"/>
    <property type="match status" value="1"/>
</dbReference>
<keyword evidence="6" id="KW-0663">Pyridoxal phosphate</keyword>
<evidence type="ECO:0000256" key="4">
    <source>
        <dbReference type="ARBA" id="ARBA00012285"/>
    </source>
</evidence>
<dbReference type="NCBIfam" id="TIGR01140">
    <property type="entry name" value="L_thr_O3P_dcar"/>
    <property type="match status" value="1"/>
</dbReference>
<dbReference type="Gene3D" id="3.40.640.10">
    <property type="entry name" value="Type I PLP-dependent aspartate aminotransferase-like (Major domain)"/>
    <property type="match status" value="1"/>
</dbReference>
<gene>
    <name evidence="11" type="ORF">SAMN06265827_10976</name>
</gene>
<dbReference type="Proteomes" id="UP000219573">
    <property type="component" value="Unassembled WGS sequence"/>
</dbReference>
<dbReference type="STRING" id="1413210.U472_09015"/>